<dbReference type="Gene3D" id="3.90.550.10">
    <property type="entry name" value="Spore Coat Polysaccharide Biosynthesis Protein SpsA, Chain A"/>
    <property type="match status" value="1"/>
</dbReference>
<dbReference type="PANTHER" id="PTHR21485">
    <property type="entry name" value="HAD SUPERFAMILY MEMBERS CMAS AND KDSC"/>
    <property type="match status" value="1"/>
</dbReference>
<dbReference type="CDD" id="cd02513">
    <property type="entry name" value="CMP-NeuAc_Synthase"/>
    <property type="match status" value="1"/>
</dbReference>
<dbReference type="PANTHER" id="PTHR21485:SF6">
    <property type="entry name" value="N-ACYLNEURAMINATE CYTIDYLYLTRANSFERASE-RELATED"/>
    <property type="match status" value="1"/>
</dbReference>
<dbReference type="InterPro" id="IPR050793">
    <property type="entry name" value="CMP-NeuNAc_synthase"/>
</dbReference>
<dbReference type="Pfam" id="PF02348">
    <property type="entry name" value="CTP_transf_3"/>
    <property type="match status" value="1"/>
</dbReference>
<dbReference type="GO" id="GO:0016779">
    <property type="term" value="F:nucleotidyltransferase activity"/>
    <property type="evidence" value="ECO:0007669"/>
    <property type="project" value="UniProtKB-KW"/>
</dbReference>
<evidence type="ECO:0000313" key="2">
    <source>
        <dbReference type="Proteomes" id="UP001164761"/>
    </source>
</evidence>
<keyword evidence="1" id="KW-0808">Transferase</keyword>
<dbReference type="SUPFAM" id="SSF53448">
    <property type="entry name" value="Nucleotide-diphospho-sugar transferases"/>
    <property type="match status" value="1"/>
</dbReference>
<name>A0ABY6ZA74_9BACL</name>
<dbReference type="InterPro" id="IPR003329">
    <property type="entry name" value="Cytidylyl_trans"/>
</dbReference>
<sequence>MKRLCTICARGGSKGVRNKNIRDLLGKPLIAYSIEQAERTKLFDIIAVSSDSKEILNVAGQYGVQELVKRPSHIATDEAPKLPAIQHCVQTVEQNVSIQFDTIVDLDATSPLRYIEDIVGAVELLEKRNANIVLTGTPSRRSPYFNIVEESEDSVHLVLPPASLYARRQDTPPTYDLNASVYVWKRDWLFTSQTLFGKGSQLFVMPPERSIDIDSELDFTVVECLMKQRSEKVGPDNVQGTL</sequence>
<proteinExistence type="predicted"/>
<protein>
    <submittedName>
        <fullName evidence="1">Acylneuraminate cytidylyltransferase family protein</fullName>
    </submittedName>
</protein>
<dbReference type="InterPro" id="IPR029044">
    <property type="entry name" value="Nucleotide-diphossugar_trans"/>
</dbReference>
<dbReference type="RefSeq" id="WP_268003666.1">
    <property type="nucleotide sequence ID" value="NZ_BSUT01000001.1"/>
</dbReference>
<keyword evidence="1" id="KW-0548">Nucleotidyltransferase</keyword>
<organism evidence="1 2">
    <name type="scientific">Alicyclobacillus fastidiosus</name>
    <dbReference type="NCBI Taxonomy" id="392011"/>
    <lineage>
        <taxon>Bacteria</taxon>
        <taxon>Bacillati</taxon>
        <taxon>Bacillota</taxon>
        <taxon>Bacilli</taxon>
        <taxon>Bacillales</taxon>
        <taxon>Alicyclobacillaceae</taxon>
        <taxon>Alicyclobacillus</taxon>
    </lineage>
</organism>
<dbReference type="Proteomes" id="UP001164761">
    <property type="component" value="Chromosome"/>
</dbReference>
<dbReference type="EMBL" id="CP104067">
    <property type="protein sequence ID" value="WAH39769.1"/>
    <property type="molecule type" value="Genomic_DNA"/>
</dbReference>
<keyword evidence="2" id="KW-1185">Reference proteome</keyword>
<evidence type="ECO:0000313" key="1">
    <source>
        <dbReference type="EMBL" id="WAH39769.1"/>
    </source>
</evidence>
<reference evidence="1" key="1">
    <citation type="submission" date="2022-08" db="EMBL/GenBank/DDBJ databases">
        <title>Alicyclobacillus fastidiosus DSM 17978, complete genome.</title>
        <authorList>
            <person name="Wang Q."/>
            <person name="Cai R."/>
            <person name="Wang Z."/>
        </authorList>
    </citation>
    <scope>NUCLEOTIDE SEQUENCE</scope>
    <source>
        <strain evidence="1">DSM 17978</strain>
    </source>
</reference>
<accession>A0ABY6ZA74</accession>
<gene>
    <name evidence="1" type="ORF">NZD89_15280</name>
</gene>